<dbReference type="OMA" id="NYLWRNK"/>
<dbReference type="HOGENOM" id="CLU_022668_0_0_1"/>
<protein>
    <submittedName>
        <fullName evidence="1">Uncharacterized protein</fullName>
    </submittedName>
</protein>
<evidence type="ECO:0000313" key="2">
    <source>
        <dbReference type="Proteomes" id="UP000000689"/>
    </source>
</evidence>
<dbReference type="EMBL" id="HE580276">
    <property type="protein sequence ID" value="CCD27108.1"/>
    <property type="molecule type" value="Genomic_DNA"/>
</dbReference>
<sequence length="761" mass="89239">MPEDYEDAIKSLLSADNLVPNWQLQTHLKVIHKVVPKYGLTSENLNQLIELCCATSKTNLSEDSKIKLIEKSLFPNGFLTQKTIDLIISHLGTNTILTSSSSRFPSKEIQIALCKWLVHVSILIPKQLMNMSTWFHLWQFEYIQKWITLIIVWFTTDKNQINPWKLIIMENITSKTMYKNSKVYATLILKRYLTILGQSNRIQGLISKINCDVNFLNVLQHFQFEEEFLRKLRHIVVKNSPFNFTKKSIIKSFSFKVLQLQDKVEVDKNVPLANYSHDKRIMKLNYIFDHSNTEMDEIEGEIPLDEIDTLNALVRHWNRIVLPKSGQRLFSNERTIPMQLYPLSLSSENEEFWVKMYDWIFAHLQMCFKDKKLQLKDRISLFDNVMKSCQLYDTFTWKVIDDFLTLEYLSANKDLFLSICTILFPIIECPDTENPEKLKEFRKKFRRIITICNLSKEDGHNSKKRWSSSQNTTVSVISNSIITMVRTWMSAPTDVIGFQKVLFSLEILNELRKLLISNINHSIENRHTIISTILLLNLLSFIALKFQKRFNSKSSEKDVADEALKKIILTSGTINKLCTLDDPLILDACCHYLVSIKGLLIYREPDDIYVQLQNKYILNITTYLWRNKIFKSKKIFDIPTKFLKDLIKNIYLPTLTSKNKALFSMFGIASTSYIPIAALHQLEKDNNCKVHYKELLNEEGFNKFSKKWKDKTEWLPEILSFDEFKEMLLKQISGMDPYKNIALFLFTYLKSLSHYIENRQN</sequence>
<reference evidence="1 2" key="1">
    <citation type="journal article" date="2011" name="Proc. Natl. Acad. Sci. U.S.A.">
        <title>Evolutionary erosion of yeast sex chromosomes by mating-type switching accidents.</title>
        <authorList>
            <person name="Gordon J.L."/>
            <person name="Armisen D."/>
            <person name="Proux-Wera E."/>
            <person name="Oheigeartaigh S.S."/>
            <person name="Byrne K.P."/>
            <person name="Wolfe K.H."/>
        </authorList>
    </citation>
    <scope>NUCLEOTIDE SEQUENCE [LARGE SCALE GENOMIC DNA]</scope>
    <source>
        <strain evidence="2">ATCC 10597 / BCRC 20456 / CBS 421 / NBRC 0211 / NRRL Y-12639</strain>
    </source>
</reference>
<dbReference type="CDD" id="cd22647">
    <property type="entry name" value="CTF3_NTD_HEAT"/>
    <property type="match status" value="1"/>
</dbReference>
<proteinExistence type="predicted"/>
<accession>G0WH30</accession>
<keyword evidence="2" id="KW-1185">Reference proteome</keyword>
<dbReference type="STRING" id="1071378.G0WH30"/>
<gene>
    <name evidence="1" type="primary">NDAI0J02160</name>
    <name evidence="1" type="ordered locus">NDAI_0J02160</name>
</gene>
<organism evidence="1 2">
    <name type="scientific">Naumovozyma dairenensis (strain ATCC 10597 / BCRC 20456 / CBS 421 / NBRC 0211 / NRRL Y-12639)</name>
    <name type="common">Saccharomyces dairenensis</name>
    <dbReference type="NCBI Taxonomy" id="1071378"/>
    <lineage>
        <taxon>Eukaryota</taxon>
        <taxon>Fungi</taxon>
        <taxon>Dikarya</taxon>
        <taxon>Ascomycota</taxon>
        <taxon>Saccharomycotina</taxon>
        <taxon>Saccharomycetes</taxon>
        <taxon>Saccharomycetales</taxon>
        <taxon>Saccharomycetaceae</taxon>
        <taxon>Naumovozyma</taxon>
    </lineage>
</organism>
<dbReference type="Proteomes" id="UP000000689">
    <property type="component" value="Chromosome 10"/>
</dbReference>
<dbReference type="OrthoDB" id="6347512at2759"/>
<dbReference type="AlphaFoldDB" id="G0WH30"/>
<evidence type="ECO:0000313" key="1">
    <source>
        <dbReference type="EMBL" id="CCD27108.1"/>
    </source>
</evidence>
<dbReference type="KEGG" id="ndi:NDAI_0J02160"/>
<dbReference type="GeneID" id="11494446"/>
<name>G0WH30_NAUDC</name>
<dbReference type="eggNOG" id="ENOG502QS8Q">
    <property type="taxonomic scope" value="Eukaryota"/>
</dbReference>
<dbReference type="RefSeq" id="XP_003672351.1">
    <property type="nucleotide sequence ID" value="XM_003672303.1"/>
</dbReference>